<dbReference type="GO" id="GO:0070221">
    <property type="term" value="P:sulfide oxidation, using sulfide:quinone oxidoreductase"/>
    <property type="evidence" value="ECO:0007669"/>
    <property type="project" value="TreeGrafter"/>
</dbReference>
<evidence type="ECO:0000259" key="1">
    <source>
        <dbReference type="Pfam" id="PF07992"/>
    </source>
</evidence>
<name>A0A4V2UXS2_9HYPH</name>
<protein>
    <submittedName>
        <fullName evidence="2">Sulfide:quinone oxidoreductase</fullName>
    </submittedName>
</protein>
<dbReference type="InterPro" id="IPR036188">
    <property type="entry name" value="FAD/NAD-bd_sf"/>
</dbReference>
<dbReference type="Proteomes" id="UP000294664">
    <property type="component" value="Unassembled WGS sequence"/>
</dbReference>
<dbReference type="AlphaFoldDB" id="A0A4V2UXS2"/>
<dbReference type="PANTHER" id="PTHR10632:SF2">
    <property type="entry name" value="SULFIDE:QUINONE OXIDOREDUCTASE, MITOCHONDRIAL"/>
    <property type="match status" value="1"/>
</dbReference>
<feature type="domain" description="FAD/NAD(P)-binding" evidence="1">
    <location>
        <begin position="50"/>
        <end position="162"/>
    </location>
</feature>
<sequence>MTDTETTRLDRRRVLLGGLSALGAAGLSLAVPSAPSRAEDRSDRVATKARIVVAGAGAAGLASAARLAQRLDGAEIILIDKRRAHYYQPGFTLIAAGLQPPSYAVSQTRDYIPGGASLIEEAVAEIDPVGKTVVTESGRAVPYDFLVVATGLDLDYGAIPGMDVTRIGTNGLGSVYAGPDAAAATYAAMSRFAETGGAGLFLRPATEMKCAGAPLKYTFITDDVLRRRGNRGKAELTYNAQNATLFSVPIVSEKVRMLFQDRGVKVNYSHVLSAIDLQRRIATFASPGGQVQMPYDFINVIPPMRAPAVVRASALAWQSGPFAADGWMEVERDTLRHRRFPDVFGVGDVAGVPKGKTAASVKWQVPVAIDHLVAGITGRPSAARYNGYTSCPLITRIGQAMLVEFDYDNNLTPSFPGIIAPLEELWISWVMKEIALKPTYLAMLRGKA</sequence>
<evidence type="ECO:0000313" key="3">
    <source>
        <dbReference type="Proteomes" id="UP000294664"/>
    </source>
</evidence>
<dbReference type="RefSeq" id="WP_132031396.1">
    <property type="nucleotide sequence ID" value="NZ_SMAI01000006.1"/>
</dbReference>
<accession>A0A4V2UXS2</accession>
<reference evidence="2 3" key="1">
    <citation type="submission" date="2019-03" db="EMBL/GenBank/DDBJ databases">
        <title>Genomic Encyclopedia of Type Strains, Phase IV (KMG-IV): sequencing the most valuable type-strain genomes for metagenomic binning, comparative biology and taxonomic classification.</title>
        <authorList>
            <person name="Goeker M."/>
        </authorList>
    </citation>
    <scope>NUCLEOTIDE SEQUENCE [LARGE SCALE GENOMIC DNA]</scope>
    <source>
        <strain evidence="2 3">DSM 9035</strain>
    </source>
</reference>
<dbReference type="PRINTS" id="PR00368">
    <property type="entry name" value="FADPNR"/>
</dbReference>
<evidence type="ECO:0000313" key="2">
    <source>
        <dbReference type="EMBL" id="TCT04618.1"/>
    </source>
</evidence>
<keyword evidence="3" id="KW-1185">Reference proteome</keyword>
<dbReference type="Pfam" id="PF07992">
    <property type="entry name" value="Pyr_redox_2"/>
    <property type="match status" value="1"/>
</dbReference>
<dbReference type="EMBL" id="SMAI01000006">
    <property type="protein sequence ID" value="TCT04618.1"/>
    <property type="molecule type" value="Genomic_DNA"/>
</dbReference>
<dbReference type="InterPro" id="IPR023753">
    <property type="entry name" value="FAD/NAD-binding_dom"/>
</dbReference>
<dbReference type="InterPro" id="IPR006311">
    <property type="entry name" value="TAT_signal"/>
</dbReference>
<dbReference type="GO" id="GO:0071949">
    <property type="term" value="F:FAD binding"/>
    <property type="evidence" value="ECO:0007669"/>
    <property type="project" value="TreeGrafter"/>
</dbReference>
<organism evidence="2 3">
    <name type="scientific">Aquabacter spiritensis</name>
    <dbReference type="NCBI Taxonomy" id="933073"/>
    <lineage>
        <taxon>Bacteria</taxon>
        <taxon>Pseudomonadati</taxon>
        <taxon>Pseudomonadota</taxon>
        <taxon>Alphaproteobacteria</taxon>
        <taxon>Hyphomicrobiales</taxon>
        <taxon>Xanthobacteraceae</taxon>
        <taxon>Aquabacter</taxon>
    </lineage>
</organism>
<dbReference type="GO" id="GO:0070224">
    <property type="term" value="F:sulfide:quinone oxidoreductase activity"/>
    <property type="evidence" value="ECO:0007669"/>
    <property type="project" value="TreeGrafter"/>
</dbReference>
<dbReference type="Gene3D" id="3.50.50.100">
    <property type="match status" value="1"/>
</dbReference>
<dbReference type="PROSITE" id="PS51318">
    <property type="entry name" value="TAT"/>
    <property type="match status" value="1"/>
</dbReference>
<dbReference type="PANTHER" id="PTHR10632">
    <property type="entry name" value="SULFIDE:QUINONE OXIDOREDUCTASE"/>
    <property type="match status" value="1"/>
</dbReference>
<dbReference type="OrthoDB" id="9805710at2"/>
<dbReference type="SUPFAM" id="SSF51905">
    <property type="entry name" value="FAD/NAD(P)-binding domain"/>
    <property type="match status" value="2"/>
</dbReference>
<gene>
    <name evidence="2" type="ORF">EDC64_10649</name>
</gene>
<dbReference type="InterPro" id="IPR015904">
    <property type="entry name" value="Sulphide_quinone_reductase"/>
</dbReference>
<comment type="caution">
    <text evidence="2">The sequence shown here is derived from an EMBL/GenBank/DDBJ whole genome shotgun (WGS) entry which is preliminary data.</text>
</comment>
<proteinExistence type="predicted"/>